<proteinExistence type="predicted"/>
<sequence>MARVRKEAVSRMEMIGEAVVLGTLLTLALLLRFARSRAWLIRLGRGLSIRFGRPEHTPEWERAHAELWLMARRRQLMVDLRRIESLMLHDDWMSATRQLGNRLARDQLIVSLARIPELLPARDRWFGYDAPTPVAYDVAAPAPLTVPTALAAPTSLAAPTNLSDRRTSVEVLDVVGW</sequence>
<name>F5XLG4_MICPN</name>
<organism evidence="1 2">
    <name type="scientific">Microlunatus phosphovorus (strain ATCC 700054 / DSM 10555 / JCM 9379 / NBRC 101784 / NCIMB 13414 / VKM Ac-1990 / NM-1)</name>
    <dbReference type="NCBI Taxonomy" id="1032480"/>
    <lineage>
        <taxon>Bacteria</taxon>
        <taxon>Bacillati</taxon>
        <taxon>Actinomycetota</taxon>
        <taxon>Actinomycetes</taxon>
        <taxon>Propionibacteriales</taxon>
        <taxon>Propionibacteriaceae</taxon>
        <taxon>Microlunatus</taxon>
    </lineage>
</organism>
<accession>F5XLG4</accession>
<protein>
    <submittedName>
        <fullName evidence="1">Uncharacterized protein</fullName>
    </submittedName>
</protein>
<gene>
    <name evidence="1" type="ordered locus">MLP_32160</name>
</gene>
<reference evidence="1 2" key="1">
    <citation type="submission" date="2011-05" db="EMBL/GenBank/DDBJ databases">
        <title>Whole genome sequence of Microlunatus phosphovorus NM-1.</title>
        <authorList>
            <person name="Hosoyama A."/>
            <person name="Sasaki K."/>
            <person name="Harada T."/>
            <person name="Igarashi R."/>
            <person name="Kawakoshi A."/>
            <person name="Sasagawa M."/>
            <person name="Fukada J."/>
            <person name="Nakamura S."/>
            <person name="Katano Y."/>
            <person name="Hanada S."/>
            <person name="Kamagata Y."/>
            <person name="Nakamura N."/>
            <person name="Yamazaki S."/>
            <person name="Fujita N."/>
        </authorList>
    </citation>
    <scope>NUCLEOTIDE SEQUENCE [LARGE SCALE GENOMIC DNA]</scope>
    <source>
        <strain evidence="2">ATCC 700054 / DSM 10555 / JCM 9379 / NBRC 101784 / NCIMB 13414 / VKM Ac-1990 / NM-1</strain>
    </source>
</reference>
<dbReference type="EMBL" id="AP012204">
    <property type="protein sequence ID" value="BAK36230.1"/>
    <property type="molecule type" value="Genomic_DNA"/>
</dbReference>
<dbReference type="Proteomes" id="UP000007947">
    <property type="component" value="Chromosome"/>
</dbReference>
<dbReference type="RefSeq" id="WP_013864093.1">
    <property type="nucleotide sequence ID" value="NC_015635.1"/>
</dbReference>
<dbReference type="KEGG" id="mph:MLP_32160"/>
<evidence type="ECO:0000313" key="1">
    <source>
        <dbReference type="EMBL" id="BAK36230.1"/>
    </source>
</evidence>
<dbReference type="STRING" id="1032480.MLP_32160"/>
<keyword evidence="2" id="KW-1185">Reference proteome</keyword>
<dbReference type="AlphaFoldDB" id="F5XLG4"/>
<evidence type="ECO:0000313" key="2">
    <source>
        <dbReference type="Proteomes" id="UP000007947"/>
    </source>
</evidence>
<dbReference type="HOGENOM" id="CLU_1516217_0_0_11"/>